<keyword evidence="4" id="KW-1185">Reference proteome</keyword>
<feature type="compositionally biased region" description="Basic and acidic residues" evidence="1">
    <location>
        <begin position="810"/>
        <end position="832"/>
    </location>
</feature>
<accession>A0A2D2DUU6</accession>
<reference evidence="3" key="1">
    <citation type="submission" date="2017-10" db="EMBL/GenBank/DDBJ databases">
        <title>Massilia psychrophilum sp. nov., a novel purple-pigmented bacterium isolated from Tianshan glacier, Xinjiang Municipality, China.</title>
        <authorList>
            <person name="Wang H."/>
        </authorList>
    </citation>
    <scope>NUCLEOTIDE SEQUENCE [LARGE SCALE GENOMIC DNA]</scope>
    <source>
        <strain evidence="3">B2</strain>
    </source>
</reference>
<dbReference type="Gene3D" id="2.120.10.30">
    <property type="entry name" value="TolB, C-terminal domain"/>
    <property type="match status" value="1"/>
</dbReference>
<organism evidence="3 4">
    <name type="scientific">Massilia violaceinigra</name>
    <dbReference type="NCBI Taxonomy" id="2045208"/>
    <lineage>
        <taxon>Bacteria</taxon>
        <taxon>Pseudomonadati</taxon>
        <taxon>Pseudomonadota</taxon>
        <taxon>Betaproteobacteria</taxon>
        <taxon>Burkholderiales</taxon>
        <taxon>Oxalobacteraceae</taxon>
        <taxon>Telluria group</taxon>
        <taxon>Massilia</taxon>
    </lineage>
</organism>
<evidence type="ECO:0000256" key="1">
    <source>
        <dbReference type="SAM" id="MobiDB-lite"/>
    </source>
</evidence>
<dbReference type="InterPro" id="IPR011042">
    <property type="entry name" value="6-blade_b-propeller_TolB-like"/>
</dbReference>
<dbReference type="InterPro" id="IPR012938">
    <property type="entry name" value="Glc/Sorbosone_DH"/>
</dbReference>
<feature type="region of interest" description="Disordered" evidence="1">
    <location>
        <begin position="801"/>
        <end position="838"/>
    </location>
</feature>
<dbReference type="EMBL" id="CP024608">
    <property type="protein sequence ID" value="ATQ78747.1"/>
    <property type="molecule type" value="Genomic_DNA"/>
</dbReference>
<proteinExistence type="predicted"/>
<dbReference type="SUPFAM" id="SSF50952">
    <property type="entry name" value="Soluble quinoprotein glucose dehydrogenase"/>
    <property type="match status" value="1"/>
</dbReference>
<sequence length="1091" mass="119643">MRNLPTWARATPSTRRARAHASTGPRCWRRRATRSRKHGPVRLTPGSVYCMVAHTYINWRLAGRNDGWPNVAAYKDNAGYAYANYSAAEGGCEGVKDPARNGTSVPPGVPVQRESAWTDPDFVEPLKTFYTVDSSFSFKDPVCAENSLYYICWPTVAPSSVTYYKGGGKAGVPGWEHSLLIGSLKRGIVYRVRLDPNGHLPLGDAEPLFRSVNRSRDIVVSADGATIYVATDIEGSLGTSDSGAPTKNLEIRARSWRSNSAAPNRPPLLPHRPLSPARRPALVAEAIVAYALRKNPLQPFLVARAEAGGLRIGAVRERRRHRFQLALEDIALDRLAGHHARTCMHRKGCAAGAFRLLIQHAVPDRCAGRDRGAAGVKTAVGKLRGRGPRAQVAVQHPQRIDDVRRLVRCGRRQPDHLVLRRRAIGVEQARAHRKGLAHVVHVEHRLQVRPHIDHRNVQPLPGEHVAGRIGRAHGRQVCRAPWRGLAGRVAAGGAALHVARVERVGGRIPHDELRRLFPAADAGIDAQEFIRADLPRRQRAKSVLHADVVDRGWRKAGAVGAVDIGQVVPVRPFDLGEDVRRIAVILRHQVIARVFVDGIDHGRHRALPAVDALGRSRLVGQGIDHRIAGIAALDQGAPGPRLPRRGGIERHLVAEVLLQQRAVGHGNRLRDHVRIRLHRNAGIQQSGPVLREQILLHRPARAADADREGRLADRLDEAFLGHRGRFFRQAHVVMHARFVAGRIDHRIPLRQHPGNDLALDAAHAAAEPDRGALLMADADAAAQPVHQLAVPGRGIEARRRIRRSGKRRQHGDGVRKAVDGAGFDPHHERHAGAMEGDGFQVGRRRGVALDGVERLEPLAGVVKVVNLRFDGAVPAVPEQAPARRGAVRRLEHRMADAVLVIHQRLAQARLLGAAHKRLLLRTAEHGTGHRVVGQRQRGRHLPAAMIGITHFQRIAAVGQARHHAFHARAGGGHRRIDALAIEPESHLAGHVGGRADGNAGIAAGHFIRLARQHGERDLPVRQMHRAAASGQYDCRERASGCWVPSCHGDCLRVIERDRPVFNLALRCLNSLDHSQLPEASTDAFGTLSQHH</sequence>
<evidence type="ECO:0000313" key="4">
    <source>
        <dbReference type="Proteomes" id="UP000229897"/>
    </source>
</evidence>
<dbReference type="KEGG" id="mass:CR152_05900"/>
<protein>
    <recommendedName>
        <fullName evidence="2">Glucose/Sorbosone dehydrogenase domain-containing protein</fullName>
    </recommendedName>
</protein>
<feature type="domain" description="Glucose/Sorbosone dehydrogenase" evidence="2">
    <location>
        <begin position="153"/>
        <end position="234"/>
    </location>
</feature>
<dbReference type="Proteomes" id="UP000229897">
    <property type="component" value="Chromosome"/>
</dbReference>
<dbReference type="AlphaFoldDB" id="A0A2D2DUU6"/>
<dbReference type="Pfam" id="PF07995">
    <property type="entry name" value="GSDH"/>
    <property type="match status" value="1"/>
</dbReference>
<name>A0A2D2DUU6_9BURK</name>
<gene>
    <name evidence="3" type="ORF">CR152_05900</name>
</gene>
<evidence type="ECO:0000259" key="2">
    <source>
        <dbReference type="Pfam" id="PF07995"/>
    </source>
</evidence>
<feature type="compositionally biased region" description="Low complexity" evidence="1">
    <location>
        <begin position="1"/>
        <end position="14"/>
    </location>
</feature>
<feature type="region of interest" description="Disordered" evidence="1">
    <location>
        <begin position="1"/>
        <end position="26"/>
    </location>
</feature>
<evidence type="ECO:0000313" key="3">
    <source>
        <dbReference type="EMBL" id="ATQ78747.1"/>
    </source>
</evidence>
<dbReference type="InterPro" id="IPR011041">
    <property type="entry name" value="Quinoprot_gluc/sorb_DH_b-prop"/>
</dbReference>